<organism evidence="3">
    <name type="scientific">Rodentolepis nana</name>
    <name type="common">Dwarf tapeworm</name>
    <name type="synonym">Hymenolepis nana</name>
    <dbReference type="NCBI Taxonomy" id="102285"/>
    <lineage>
        <taxon>Eukaryota</taxon>
        <taxon>Metazoa</taxon>
        <taxon>Spiralia</taxon>
        <taxon>Lophotrochozoa</taxon>
        <taxon>Platyhelminthes</taxon>
        <taxon>Cestoda</taxon>
        <taxon>Eucestoda</taxon>
        <taxon>Cyclophyllidea</taxon>
        <taxon>Hymenolepididae</taxon>
        <taxon>Rodentolepis</taxon>
    </lineage>
</organism>
<reference evidence="1 2" key="2">
    <citation type="submission" date="2018-11" db="EMBL/GenBank/DDBJ databases">
        <authorList>
            <consortium name="Pathogen Informatics"/>
        </authorList>
    </citation>
    <scope>NUCLEOTIDE SEQUENCE [LARGE SCALE GENOMIC DNA]</scope>
</reference>
<evidence type="ECO:0000313" key="3">
    <source>
        <dbReference type="WBParaSite" id="HNAJ_0001221101-mRNA-1"/>
    </source>
</evidence>
<keyword evidence="2" id="KW-1185">Reference proteome</keyword>
<protein>
    <submittedName>
        <fullName evidence="3">Transmembrane protein</fullName>
    </submittedName>
</protein>
<proteinExistence type="predicted"/>
<reference evidence="3" key="1">
    <citation type="submission" date="2017-02" db="UniProtKB">
        <authorList>
            <consortium name="WormBaseParasite"/>
        </authorList>
    </citation>
    <scope>IDENTIFICATION</scope>
</reference>
<name>A0A0R3TWH8_RODNA</name>
<dbReference type="Proteomes" id="UP000278807">
    <property type="component" value="Unassembled WGS sequence"/>
</dbReference>
<gene>
    <name evidence="1" type="ORF">HNAJ_LOCUS12200</name>
</gene>
<sequence>MVPICRGHEKGATEKHQNGSIEWRGIEGEEMHLGFVTDDDTTEIVERSLRKGWTGRRGDEGNVYRECRDIDGKWEVGSIIIRHKPQVHLFSFNASPFNTAILVLLGCTLFVSSAYWDHLVPHNKQLAITVRRLSGESVDLSNEVGWCRAGEVGGLVDIRKLVGAALAH</sequence>
<dbReference type="AlphaFoldDB" id="A0A0R3TWH8"/>
<dbReference type="WBParaSite" id="HNAJ_0001221101-mRNA-1">
    <property type="protein sequence ID" value="HNAJ_0001221101-mRNA-1"/>
    <property type="gene ID" value="HNAJ_0001221101"/>
</dbReference>
<accession>A0A0R3TWH8</accession>
<evidence type="ECO:0000313" key="1">
    <source>
        <dbReference type="EMBL" id="VDO12432.1"/>
    </source>
</evidence>
<evidence type="ECO:0000313" key="2">
    <source>
        <dbReference type="Proteomes" id="UP000278807"/>
    </source>
</evidence>
<dbReference type="EMBL" id="UZAE01014104">
    <property type="protein sequence ID" value="VDO12432.1"/>
    <property type="molecule type" value="Genomic_DNA"/>
</dbReference>